<evidence type="ECO:0000313" key="3">
    <source>
        <dbReference type="EMBL" id="ROQ01261.1"/>
    </source>
</evidence>
<keyword evidence="4" id="KW-1185">Reference proteome</keyword>
<dbReference type="Gene3D" id="3.10.50.30">
    <property type="entry name" value="Transcription elongation factor, GreA/GreB, C-terminal domain"/>
    <property type="match status" value="1"/>
</dbReference>
<dbReference type="InterPro" id="IPR001437">
    <property type="entry name" value="Tscrpt_elong_fac_GreA/B_C"/>
</dbReference>
<name>A0A3N1MBZ7_9PROT</name>
<protein>
    <submittedName>
        <fullName evidence="3">Transcription elongation GreA/GreB family factor</fullName>
    </submittedName>
</protein>
<dbReference type="Proteomes" id="UP000278222">
    <property type="component" value="Unassembled WGS sequence"/>
</dbReference>
<dbReference type="RefSeq" id="WP_123688042.1">
    <property type="nucleotide sequence ID" value="NZ_AP019700.1"/>
</dbReference>
<gene>
    <name evidence="3" type="ORF">EDC65_0439</name>
</gene>
<dbReference type="GO" id="GO:0070063">
    <property type="term" value="F:RNA polymerase binding"/>
    <property type="evidence" value="ECO:0007669"/>
    <property type="project" value="InterPro"/>
</dbReference>
<accession>A0A3N1MBZ7</accession>
<dbReference type="InterPro" id="IPR023459">
    <property type="entry name" value="Tscrpt_elong_fac_GreA/B_fam"/>
</dbReference>
<dbReference type="NCBIfam" id="NF004973">
    <property type="entry name" value="PRK06342.1"/>
    <property type="match status" value="1"/>
</dbReference>
<proteinExistence type="predicted"/>
<feature type="domain" description="Transcription elongation factor GreA/GreB C-terminal" evidence="2">
    <location>
        <begin position="87"/>
        <end position="154"/>
    </location>
</feature>
<reference evidence="3 4" key="1">
    <citation type="submission" date="2018-11" db="EMBL/GenBank/DDBJ databases">
        <title>Genomic Encyclopedia of Type Strains, Phase IV (KMG-IV): sequencing the most valuable type-strain genomes for metagenomic binning, comparative biology and taxonomic classification.</title>
        <authorList>
            <person name="Goeker M."/>
        </authorList>
    </citation>
    <scope>NUCLEOTIDE SEQUENCE [LARGE SCALE GENOMIC DNA]</scope>
    <source>
        <strain evidence="3 4">DSM 5900</strain>
    </source>
</reference>
<dbReference type="SUPFAM" id="SSF54534">
    <property type="entry name" value="FKBP-like"/>
    <property type="match status" value="1"/>
</dbReference>
<sequence>MSKAFTKESDGDEAGDDLPERPVSEHPNFVTARGLAAIDGQVDRLRAELSAIAAGADQMLSARLARDLRYWTARRASAQLVDAPADTGLVQFGSTVTVARQDGRRQVFRIVGEDEADPTQGSVSWVSPMGAALLRREEGDVVQVAGADVEIVAVE</sequence>
<dbReference type="PANTHER" id="PTHR30437">
    <property type="entry name" value="TRANSCRIPTION ELONGATION FACTOR GREA"/>
    <property type="match status" value="1"/>
</dbReference>
<dbReference type="GO" id="GO:0032784">
    <property type="term" value="P:regulation of DNA-templated transcription elongation"/>
    <property type="evidence" value="ECO:0007669"/>
    <property type="project" value="InterPro"/>
</dbReference>
<dbReference type="AlphaFoldDB" id="A0A3N1MBZ7"/>
<dbReference type="PROSITE" id="PS00830">
    <property type="entry name" value="GREAB_2"/>
    <property type="match status" value="1"/>
</dbReference>
<evidence type="ECO:0000313" key="4">
    <source>
        <dbReference type="Proteomes" id="UP000278222"/>
    </source>
</evidence>
<evidence type="ECO:0000259" key="2">
    <source>
        <dbReference type="Pfam" id="PF01272"/>
    </source>
</evidence>
<dbReference type="OrthoDB" id="8537952at2"/>
<dbReference type="InterPro" id="IPR018151">
    <property type="entry name" value="TF_GreA/GreB_CS"/>
</dbReference>
<feature type="region of interest" description="Disordered" evidence="1">
    <location>
        <begin position="1"/>
        <end position="26"/>
    </location>
</feature>
<dbReference type="GO" id="GO:0006354">
    <property type="term" value="P:DNA-templated transcription elongation"/>
    <property type="evidence" value="ECO:0007669"/>
    <property type="project" value="TreeGrafter"/>
</dbReference>
<evidence type="ECO:0000256" key="1">
    <source>
        <dbReference type="SAM" id="MobiDB-lite"/>
    </source>
</evidence>
<dbReference type="Pfam" id="PF01272">
    <property type="entry name" value="GreA_GreB"/>
    <property type="match status" value="1"/>
</dbReference>
<comment type="caution">
    <text evidence="3">The sequence shown here is derived from an EMBL/GenBank/DDBJ whole genome shotgun (WGS) entry which is preliminary data.</text>
</comment>
<dbReference type="GO" id="GO:0003677">
    <property type="term" value="F:DNA binding"/>
    <property type="evidence" value="ECO:0007669"/>
    <property type="project" value="InterPro"/>
</dbReference>
<organism evidence="3 4">
    <name type="scientific">Stella humosa</name>
    <dbReference type="NCBI Taxonomy" id="94"/>
    <lineage>
        <taxon>Bacteria</taxon>
        <taxon>Pseudomonadati</taxon>
        <taxon>Pseudomonadota</taxon>
        <taxon>Alphaproteobacteria</taxon>
        <taxon>Rhodospirillales</taxon>
        <taxon>Stellaceae</taxon>
        <taxon>Stella</taxon>
    </lineage>
</organism>
<dbReference type="InterPro" id="IPR036953">
    <property type="entry name" value="GreA/GreB_C_sf"/>
</dbReference>
<dbReference type="PANTHER" id="PTHR30437:SF6">
    <property type="entry name" value="TRANSCRIPTION ELONGATION FACTOR GREB"/>
    <property type="match status" value="1"/>
</dbReference>
<dbReference type="EMBL" id="RJKX01000011">
    <property type="protein sequence ID" value="ROQ01261.1"/>
    <property type="molecule type" value="Genomic_DNA"/>
</dbReference>